<gene>
    <name evidence="1" type="ORF">C7400_10397</name>
    <name evidence="2" type="ORF">SAMN05216550_11299</name>
</gene>
<dbReference type="AlphaFoldDB" id="A0A1A5XI42"/>
<dbReference type="RefSeq" id="WP_065059110.1">
    <property type="nucleotide sequence ID" value="NZ_CADFGN010000004.1"/>
</dbReference>
<reference evidence="1 4" key="2">
    <citation type="submission" date="2018-05" db="EMBL/GenBank/DDBJ databases">
        <title>Genomic Encyclopedia of Type Strains, Phase IV (KMG-V): Genome sequencing to study the core and pangenomes of soil and plant-associated prokaryotes.</title>
        <authorList>
            <person name="Whitman W."/>
        </authorList>
    </citation>
    <scope>NUCLEOTIDE SEQUENCE [LARGE SCALE GENOMIC DNA]</scope>
    <source>
        <strain evidence="1 4">SIr-6563</strain>
    </source>
</reference>
<evidence type="ECO:0000313" key="2">
    <source>
        <dbReference type="EMBL" id="SEJ98789.1"/>
    </source>
</evidence>
<dbReference type="EMBL" id="QJJV01000003">
    <property type="protein sequence ID" value="PXX19106.1"/>
    <property type="molecule type" value="Genomic_DNA"/>
</dbReference>
<dbReference type="EMBL" id="FNZM01000012">
    <property type="protein sequence ID" value="SEJ98789.1"/>
    <property type="molecule type" value="Genomic_DNA"/>
</dbReference>
<proteinExistence type="predicted"/>
<dbReference type="OrthoDB" id="9101805at2"/>
<dbReference type="Proteomes" id="UP000247515">
    <property type="component" value="Unassembled WGS sequence"/>
</dbReference>
<dbReference type="Proteomes" id="UP000183529">
    <property type="component" value="Unassembled WGS sequence"/>
</dbReference>
<organism evidence="2 3">
    <name type="scientific">Paraburkholderia tropica</name>
    <dbReference type="NCBI Taxonomy" id="92647"/>
    <lineage>
        <taxon>Bacteria</taxon>
        <taxon>Pseudomonadati</taxon>
        <taxon>Pseudomonadota</taxon>
        <taxon>Betaproteobacteria</taxon>
        <taxon>Burkholderiales</taxon>
        <taxon>Burkholderiaceae</taxon>
        <taxon>Paraburkholderia</taxon>
    </lineage>
</organism>
<comment type="caution">
    <text evidence="2">The sequence shown here is derived from an EMBL/GenBank/DDBJ whole genome shotgun (WGS) entry which is preliminary data.</text>
</comment>
<protein>
    <submittedName>
        <fullName evidence="2">Uncharacterized protein</fullName>
    </submittedName>
</protein>
<dbReference type="GeneID" id="61307137"/>
<name>A0A1A5XI42_9BURK</name>
<evidence type="ECO:0000313" key="1">
    <source>
        <dbReference type="EMBL" id="PXX19106.1"/>
    </source>
</evidence>
<sequence>MQPAVRRRSRQNSTLAALVCAALLITTFVLAEMKPWSRKPAEAGLCADNPPQWREKALRGKIAGATAPAFASKQFAIQPGAHWDDEARHWVVPFRTPDQNAATPNFTALIDCTGAVAVQGGNGA</sequence>
<keyword evidence="4" id="KW-1185">Reference proteome</keyword>
<accession>A0A1A5XI42</accession>
<reference evidence="2 3" key="1">
    <citation type="submission" date="2016-10" db="EMBL/GenBank/DDBJ databases">
        <authorList>
            <person name="Varghese N."/>
            <person name="Submissions S."/>
        </authorList>
    </citation>
    <scope>NUCLEOTIDE SEQUENCE [LARGE SCALE GENOMIC DNA]</scope>
    <source>
        <strain evidence="2 3">LMG 22274</strain>
    </source>
</reference>
<evidence type="ECO:0000313" key="3">
    <source>
        <dbReference type="Proteomes" id="UP000183529"/>
    </source>
</evidence>
<evidence type="ECO:0000313" key="4">
    <source>
        <dbReference type="Proteomes" id="UP000247515"/>
    </source>
</evidence>